<dbReference type="HOGENOM" id="CLU_962226_0_0_6"/>
<dbReference type="AlphaFoldDB" id="A0A0H3H5A1"/>
<dbReference type="Pfam" id="PF15922">
    <property type="entry name" value="YjeJ"/>
    <property type="match status" value="1"/>
</dbReference>
<dbReference type="PATRIC" id="fig|1006551.4.peg.1751"/>
<accession>A0A0H3H5A1</accession>
<reference evidence="1 2" key="1">
    <citation type="journal article" date="2012" name="J. Bacteriol.">
        <title>Complete genome sequence of Klebsiella oxytoca KCTC 1686, used in production of 2,3-butanediol.</title>
        <authorList>
            <person name="Shin S.H."/>
            <person name="Kim S."/>
            <person name="Kim J.Y."/>
            <person name="Lee S."/>
            <person name="Um Y."/>
            <person name="Oh M.K."/>
            <person name="Kim Y.R."/>
            <person name="Lee J."/>
            <person name="Yang K.S."/>
        </authorList>
    </citation>
    <scope>NUCLEOTIDE SEQUENCE [LARGE SCALE GENOMIC DNA]</scope>
    <source>
        <strain evidence="2">ATCC 8724 / DSM 4798 / JCM 20051 / NBRC 3318 / NRRL B-199 / KCTC 1686</strain>
    </source>
</reference>
<gene>
    <name evidence="1" type="ordered locus">KOX_08685</name>
</gene>
<sequence length="288" mass="32742">MQGTFIGFNTASIKYEDKFLALMLKVKLSNQLCQSYYLQAQALTDLLLVLQHRMAIVLQRLNAEGESYKNELIAFNEQLIENTPVIGMPEVQQPNPERRVISITLKPGATWSTLILVLQNEQIATLRIDDMQVEALLIGIQQSLKNAGDNELIKNLTSSLESLMLYALDLTNTSNIDYQQYLQDEWKLNLFSHYLGVLYCCDTEEGRKIISGAVIKTNAAHPSEQENSVVMRLIERSPKLKEMHAQRQPSQIFSQILPSQPGRMMTLEECLRPLHAFYLATQAKINAR</sequence>
<evidence type="ECO:0000313" key="1">
    <source>
        <dbReference type="EMBL" id="AEX03463.1"/>
    </source>
</evidence>
<dbReference type="RefSeq" id="WP_014227598.1">
    <property type="nucleotide sequence ID" value="NC_016612.1"/>
</dbReference>
<protein>
    <submittedName>
        <fullName evidence="1">Uncharacterized protein</fullName>
    </submittedName>
</protein>
<name>A0A0H3H5A1_KLEM8</name>
<dbReference type="EMBL" id="CP003218">
    <property type="protein sequence ID" value="AEX03463.1"/>
    <property type="molecule type" value="Genomic_DNA"/>
</dbReference>
<dbReference type="Proteomes" id="UP000007843">
    <property type="component" value="Chromosome"/>
</dbReference>
<organism evidence="1 2">
    <name type="scientific">Klebsiella michiganensis (strain ATCC 8724 / DSM 4798 / JCM 20051 / NBRC 3318 / NRRL B-199 / KCTC 1686 / BUCSAV 143 / CCM 1901)</name>
    <dbReference type="NCBI Taxonomy" id="1006551"/>
    <lineage>
        <taxon>Bacteria</taxon>
        <taxon>Pseudomonadati</taxon>
        <taxon>Pseudomonadota</taxon>
        <taxon>Gammaproteobacteria</taxon>
        <taxon>Enterobacterales</taxon>
        <taxon>Enterobacteriaceae</taxon>
        <taxon>Klebsiella/Raoultella group</taxon>
        <taxon>Klebsiella</taxon>
    </lineage>
</organism>
<proteinExistence type="predicted"/>
<evidence type="ECO:0000313" key="2">
    <source>
        <dbReference type="Proteomes" id="UP000007843"/>
    </source>
</evidence>
<dbReference type="InterPro" id="IPR031810">
    <property type="entry name" value="YjeJ-like"/>
</dbReference>
<dbReference type="KEGG" id="kox:KOX_08685"/>